<gene>
    <name evidence="1" type="ORF">DJ533_09635</name>
</gene>
<organism evidence="1 2">
    <name type="scientific">Acinetobacter defluvii</name>
    <dbReference type="NCBI Taxonomy" id="1871111"/>
    <lineage>
        <taxon>Bacteria</taxon>
        <taxon>Pseudomonadati</taxon>
        <taxon>Pseudomonadota</taxon>
        <taxon>Gammaproteobacteria</taxon>
        <taxon>Moraxellales</taxon>
        <taxon>Moraxellaceae</taxon>
        <taxon>Acinetobacter</taxon>
    </lineage>
</organism>
<dbReference type="Proteomes" id="UP000245977">
    <property type="component" value="Chromosome"/>
</dbReference>
<protein>
    <submittedName>
        <fullName evidence="1">Uncharacterized protein</fullName>
    </submittedName>
</protein>
<name>A0A2S2FEQ8_9GAMM</name>
<evidence type="ECO:0000313" key="1">
    <source>
        <dbReference type="EMBL" id="AWL28812.1"/>
    </source>
</evidence>
<dbReference type="KEGG" id="adv:DJ533_09635"/>
<evidence type="ECO:0000313" key="2">
    <source>
        <dbReference type="Proteomes" id="UP000245977"/>
    </source>
</evidence>
<accession>A0A2S2FEQ8</accession>
<proteinExistence type="predicted"/>
<dbReference type="AlphaFoldDB" id="A0A2S2FEQ8"/>
<dbReference type="EMBL" id="CP029397">
    <property type="protein sequence ID" value="AWL28812.1"/>
    <property type="molecule type" value="Genomic_DNA"/>
</dbReference>
<keyword evidence="2" id="KW-1185">Reference proteome</keyword>
<reference evidence="1" key="1">
    <citation type="submission" date="2019-08" db="EMBL/GenBank/DDBJ databases">
        <title>The complete genome of Acinetobacter defluvii strain WCHAD010030.</title>
        <authorList>
            <person name="Hu Y."/>
            <person name="Qin J."/>
            <person name="Feng Y."/>
            <person name="Zong Z."/>
        </authorList>
    </citation>
    <scope>NUCLEOTIDE SEQUENCE</scope>
    <source>
        <strain evidence="1">WCHA30</strain>
    </source>
</reference>
<sequence length="87" mass="10131">MKYLFLFAAIVSLLIIVYKSDHAVEPMHSKSKEIKSFPRLGTILTECKDVDPPEGLDKNKYYDYCKCVKNPVDMRSKEEKREVCRTV</sequence>